<dbReference type="InterPro" id="IPR022664">
    <property type="entry name" value="DapB_N_CS"/>
</dbReference>
<dbReference type="Pfam" id="PF01113">
    <property type="entry name" value="DapB_N"/>
    <property type="match status" value="1"/>
</dbReference>
<dbReference type="Gene3D" id="3.30.360.10">
    <property type="entry name" value="Dihydrodipicolinate Reductase, domain 2"/>
    <property type="match status" value="1"/>
</dbReference>
<dbReference type="GO" id="GO:0050661">
    <property type="term" value="F:NADP binding"/>
    <property type="evidence" value="ECO:0007669"/>
    <property type="project" value="UniProtKB-UniRule"/>
</dbReference>
<accession>A0A3D8IQ81</accession>
<dbReference type="GO" id="GO:0051287">
    <property type="term" value="F:NAD binding"/>
    <property type="evidence" value="ECO:0007669"/>
    <property type="project" value="UniProtKB-UniRule"/>
</dbReference>
<dbReference type="GO" id="GO:0005829">
    <property type="term" value="C:cytosol"/>
    <property type="evidence" value="ECO:0007669"/>
    <property type="project" value="TreeGrafter"/>
</dbReference>
<sequence>MLEIGIFGATGKVGKLLIKEILQCKKSSLTSVFVRNELQYNIPSSVLITKDMKSFLDVSGIIIDFSNKEATENLLQCAFRNPKPLVIGTTGLDKTHFDLIKKCSKKMPLLYSANMSEGIAVLDKITEILSAKLREYDIEITEIHHKHKKDAPSGTALALATTAARVRKLNEESFRFGRNGECERIKDEIGVLSLRGGDVVGRHTVGFYNDGEYLELTHNATSRATFAKGALHAAQWLSKQQNGLYTMQDIFDFKITG</sequence>
<comment type="catalytic activity">
    <reaction evidence="11 13">
        <text>(S)-2,3,4,5-tetrahydrodipicolinate + NADP(+) + H2O = (2S,4S)-4-hydroxy-2,3,4,5-tetrahydrodipicolinate + NADPH + H(+)</text>
        <dbReference type="Rhea" id="RHEA:35331"/>
        <dbReference type="ChEBI" id="CHEBI:15377"/>
        <dbReference type="ChEBI" id="CHEBI:15378"/>
        <dbReference type="ChEBI" id="CHEBI:16845"/>
        <dbReference type="ChEBI" id="CHEBI:57783"/>
        <dbReference type="ChEBI" id="CHEBI:58349"/>
        <dbReference type="ChEBI" id="CHEBI:67139"/>
        <dbReference type="EC" id="1.17.1.8"/>
    </reaction>
</comment>
<dbReference type="InterPro" id="IPR000846">
    <property type="entry name" value="DapB_N"/>
</dbReference>
<dbReference type="GO" id="GO:0008839">
    <property type="term" value="F:4-hydroxy-tetrahydrodipicolinate reductase"/>
    <property type="evidence" value="ECO:0007669"/>
    <property type="project" value="UniProtKB-UniRule"/>
</dbReference>
<dbReference type="PROSITE" id="PS01298">
    <property type="entry name" value="DAPB"/>
    <property type="match status" value="1"/>
</dbReference>
<feature type="binding site" evidence="13">
    <location>
        <position position="145"/>
    </location>
    <ligand>
        <name>(S)-2,3,4,5-tetrahydrodipicolinate</name>
        <dbReference type="ChEBI" id="CHEBI:16845"/>
    </ligand>
</feature>
<dbReference type="GO" id="GO:0019877">
    <property type="term" value="P:diaminopimelate biosynthetic process"/>
    <property type="evidence" value="ECO:0007669"/>
    <property type="project" value="UniProtKB-UniRule"/>
</dbReference>
<comment type="caution">
    <text evidence="16">The sequence shown here is derived from an EMBL/GenBank/DDBJ whole genome shotgun (WGS) entry which is preliminary data.</text>
</comment>
<evidence type="ECO:0000259" key="14">
    <source>
        <dbReference type="Pfam" id="PF01113"/>
    </source>
</evidence>
<dbReference type="PIRSF" id="PIRSF000161">
    <property type="entry name" value="DHPR"/>
    <property type="match status" value="1"/>
</dbReference>
<evidence type="ECO:0000256" key="5">
    <source>
        <dbReference type="ARBA" id="ARBA00022915"/>
    </source>
</evidence>
<dbReference type="CDD" id="cd02274">
    <property type="entry name" value="DHDPR_N"/>
    <property type="match status" value="1"/>
</dbReference>
<proteinExistence type="inferred from homology"/>
<dbReference type="InterPro" id="IPR023940">
    <property type="entry name" value="DHDPR_bac"/>
</dbReference>
<comment type="similarity">
    <text evidence="1 13">Belongs to the DapB family.</text>
</comment>
<comment type="caution">
    <text evidence="13">Lacks conserved residue(s) required for the propagation of feature annotation.</text>
</comment>
<feature type="binding site" evidence="13">
    <location>
        <position position="35"/>
    </location>
    <ligand>
        <name>NADP(+)</name>
        <dbReference type="ChEBI" id="CHEBI:58349"/>
    </ligand>
</feature>
<dbReference type="GO" id="GO:0016726">
    <property type="term" value="F:oxidoreductase activity, acting on CH or CH2 groups, NAD or NADP as acceptor"/>
    <property type="evidence" value="ECO:0007669"/>
    <property type="project" value="UniProtKB-UniRule"/>
</dbReference>
<dbReference type="UniPathway" id="UPA00034">
    <property type="reaction ID" value="UER00018"/>
</dbReference>
<keyword evidence="7 13" id="KW-0520">NAD</keyword>
<dbReference type="SUPFAM" id="SSF55347">
    <property type="entry name" value="Glyceraldehyde-3-phosphate dehydrogenase-like, C-terminal domain"/>
    <property type="match status" value="1"/>
</dbReference>
<feature type="binding site" evidence="13">
    <location>
        <begin position="88"/>
        <end position="90"/>
    </location>
    <ligand>
        <name>NAD(+)</name>
        <dbReference type="ChEBI" id="CHEBI:57540"/>
    </ligand>
</feature>
<evidence type="ECO:0000256" key="12">
    <source>
        <dbReference type="ARBA" id="ARBA00049396"/>
    </source>
</evidence>
<evidence type="ECO:0000256" key="1">
    <source>
        <dbReference type="ARBA" id="ARBA00006642"/>
    </source>
</evidence>
<evidence type="ECO:0000256" key="6">
    <source>
        <dbReference type="ARBA" id="ARBA00023002"/>
    </source>
</evidence>
<evidence type="ECO:0000256" key="7">
    <source>
        <dbReference type="ARBA" id="ARBA00023027"/>
    </source>
</evidence>
<dbReference type="InterPro" id="IPR036291">
    <property type="entry name" value="NAD(P)-bd_dom_sf"/>
</dbReference>
<keyword evidence="6 13" id="KW-0560">Oxidoreductase</keyword>
<feature type="binding site" evidence="13">
    <location>
        <begin position="8"/>
        <end position="13"/>
    </location>
    <ligand>
        <name>NAD(+)</name>
        <dbReference type="ChEBI" id="CHEBI:57540"/>
    </ligand>
</feature>
<dbReference type="OrthoDB" id="9790352at2"/>
<evidence type="ECO:0000256" key="2">
    <source>
        <dbReference type="ARBA" id="ARBA00022490"/>
    </source>
</evidence>
<gene>
    <name evidence="13" type="primary">dapB</name>
    <name evidence="16" type="ORF">CQA53_02505</name>
</gene>
<evidence type="ECO:0000256" key="9">
    <source>
        <dbReference type="ARBA" id="ARBA00037922"/>
    </source>
</evidence>
<feature type="domain" description="Dihydrodipicolinate reductase N-terminal" evidence="14">
    <location>
        <begin position="3"/>
        <end position="115"/>
    </location>
</feature>
<evidence type="ECO:0000256" key="4">
    <source>
        <dbReference type="ARBA" id="ARBA00022857"/>
    </source>
</evidence>
<evidence type="ECO:0000256" key="8">
    <source>
        <dbReference type="ARBA" id="ARBA00023154"/>
    </source>
</evidence>
<feature type="active site" description="Proton donor" evidence="13">
    <location>
        <position position="148"/>
    </location>
</feature>
<dbReference type="AlphaFoldDB" id="A0A3D8IQ81"/>
<dbReference type="Proteomes" id="UP000256379">
    <property type="component" value="Unassembled WGS sequence"/>
</dbReference>
<keyword evidence="3 13" id="KW-0028">Amino-acid biosynthesis</keyword>
<evidence type="ECO:0000256" key="10">
    <source>
        <dbReference type="ARBA" id="ARBA00038983"/>
    </source>
</evidence>
<comment type="subcellular location">
    <subcellularLocation>
        <location evidence="13">Cytoplasm</location>
    </subcellularLocation>
</comment>
<comment type="subunit">
    <text evidence="13">Homotetramer.</text>
</comment>
<keyword evidence="8 13" id="KW-0457">Lysine biosynthesis</keyword>
<dbReference type="SUPFAM" id="SSF51735">
    <property type="entry name" value="NAD(P)-binding Rossmann-fold domains"/>
    <property type="match status" value="1"/>
</dbReference>
<dbReference type="RefSeq" id="WP_115542437.1">
    <property type="nucleotide sequence ID" value="NZ_NXLQ01000002.1"/>
</dbReference>
<dbReference type="HAMAP" id="MF_00102">
    <property type="entry name" value="DapB"/>
    <property type="match status" value="1"/>
</dbReference>
<keyword evidence="4 13" id="KW-0521">NADP</keyword>
<name>A0A3D8IQ81_9HELI</name>
<dbReference type="NCBIfam" id="TIGR00036">
    <property type="entry name" value="dapB"/>
    <property type="match status" value="1"/>
</dbReference>
<evidence type="ECO:0000256" key="3">
    <source>
        <dbReference type="ARBA" id="ARBA00022605"/>
    </source>
</evidence>
<comment type="catalytic activity">
    <reaction evidence="12 13">
        <text>(S)-2,3,4,5-tetrahydrodipicolinate + NAD(+) + H2O = (2S,4S)-4-hydroxy-2,3,4,5-tetrahydrodipicolinate + NADH + H(+)</text>
        <dbReference type="Rhea" id="RHEA:35323"/>
        <dbReference type="ChEBI" id="CHEBI:15377"/>
        <dbReference type="ChEBI" id="CHEBI:15378"/>
        <dbReference type="ChEBI" id="CHEBI:16845"/>
        <dbReference type="ChEBI" id="CHEBI:57540"/>
        <dbReference type="ChEBI" id="CHEBI:57945"/>
        <dbReference type="ChEBI" id="CHEBI:67139"/>
        <dbReference type="EC" id="1.17.1.8"/>
    </reaction>
</comment>
<keyword evidence="5 13" id="KW-0220">Diaminopimelate biosynthesis</keyword>
<dbReference type="GO" id="GO:0009089">
    <property type="term" value="P:lysine biosynthetic process via diaminopimelate"/>
    <property type="evidence" value="ECO:0007669"/>
    <property type="project" value="UniProtKB-UniRule"/>
</dbReference>
<organism evidence="16 17">
    <name type="scientific">Helicobacter didelphidarum</name>
    <dbReference type="NCBI Taxonomy" id="2040648"/>
    <lineage>
        <taxon>Bacteria</taxon>
        <taxon>Pseudomonadati</taxon>
        <taxon>Campylobacterota</taxon>
        <taxon>Epsilonproteobacteria</taxon>
        <taxon>Campylobacterales</taxon>
        <taxon>Helicobacteraceae</taxon>
        <taxon>Helicobacter</taxon>
    </lineage>
</organism>
<dbReference type="PANTHER" id="PTHR20836:SF0">
    <property type="entry name" value="4-HYDROXY-TETRAHYDRODIPICOLINATE REDUCTASE 1, CHLOROPLASTIC-RELATED"/>
    <property type="match status" value="1"/>
</dbReference>
<evidence type="ECO:0000313" key="16">
    <source>
        <dbReference type="EMBL" id="RDU67140.1"/>
    </source>
</evidence>
<protein>
    <recommendedName>
        <fullName evidence="10 13">4-hydroxy-tetrahydrodipicolinate reductase</fullName>
        <shortName evidence="13">HTPA reductase</shortName>
        <ecNumber evidence="10 13">1.17.1.8</ecNumber>
    </recommendedName>
</protein>
<comment type="caution">
    <text evidence="13">Was originally thought to be a dihydrodipicolinate reductase (DHDPR), catalyzing the conversion of dihydrodipicolinate to tetrahydrodipicolinate. However, it was shown in E.coli that the substrate of the enzymatic reaction is not dihydrodipicolinate (DHDP) but in fact (2S,4S)-4-hydroxy-2,3,4,5-tetrahydrodipicolinic acid (HTPA), the product released by the DapA-catalyzed reaction.</text>
</comment>
<dbReference type="PANTHER" id="PTHR20836">
    <property type="entry name" value="DIHYDRODIPICOLINATE REDUCTASE"/>
    <property type="match status" value="1"/>
</dbReference>
<comment type="pathway">
    <text evidence="9 13">Amino-acid biosynthesis; L-lysine biosynthesis via DAP pathway; (S)-tetrahydrodipicolinate from L-aspartate: step 4/4.</text>
</comment>
<dbReference type="EC" id="1.17.1.8" evidence="10 13"/>
<reference evidence="16 17" key="1">
    <citation type="submission" date="2018-04" db="EMBL/GenBank/DDBJ databases">
        <title>Novel Campyloabacter and Helicobacter Species and Strains.</title>
        <authorList>
            <person name="Mannion A.J."/>
            <person name="Shen Z."/>
            <person name="Fox J.G."/>
        </authorList>
    </citation>
    <scope>NUCLEOTIDE SEQUENCE [LARGE SCALE GENOMIC DNA]</scope>
    <source>
        <strain evidence="16 17">MIT 17-337</strain>
    </source>
</reference>
<evidence type="ECO:0000256" key="13">
    <source>
        <dbReference type="HAMAP-Rule" id="MF_00102"/>
    </source>
</evidence>
<keyword evidence="17" id="KW-1185">Reference proteome</keyword>
<feature type="domain" description="Dihydrodipicolinate reductase C-terminal" evidence="15">
    <location>
        <begin position="118"/>
        <end position="250"/>
    </location>
</feature>
<dbReference type="Gene3D" id="3.40.50.720">
    <property type="entry name" value="NAD(P)-binding Rossmann-like Domain"/>
    <property type="match status" value="1"/>
</dbReference>
<comment type="function">
    <text evidence="13">Catalyzes the conversion of 4-hydroxy-tetrahydrodipicolinate (HTPA) to tetrahydrodipicolinate.</text>
</comment>
<dbReference type="InterPro" id="IPR022663">
    <property type="entry name" value="DapB_C"/>
</dbReference>
<feature type="binding site" evidence="13">
    <location>
        <begin position="112"/>
        <end position="115"/>
    </location>
    <ligand>
        <name>NAD(+)</name>
        <dbReference type="ChEBI" id="CHEBI:57540"/>
    </ligand>
</feature>
<evidence type="ECO:0000259" key="15">
    <source>
        <dbReference type="Pfam" id="PF05173"/>
    </source>
</evidence>
<feature type="active site" description="Proton donor/acceptor" evidence="13">
    <location>
        <position position="144"/>
    </location>
</feature>
<feature type="binding site" evidence="13">
    <location>
        <begin position="154"/>
        <end position="155"/>
    </location>
    <ligand>
        <name>(S)-2,3,4,5-tetrahydrodipicolinate</name>
        <dbReference type="ChEBI" id="CHEBI:16845"/>
    </ligand>
</feature>
<keyword evidence="2 13" id="KW-0963">Cytoplasm</keyword>
<evidence type="ECO:0000313" key="17">
    <source>
        <dbReference type="Proteomes" id="UP000256379"/>
    </source>
</evidence>
<evidence type="ECO:0000256" key="11">
    <source>
        <dbReference type="ARBA" id="ARBA00049080"/>
    </source>
</evidence>
<dbReference type="Pfam" id="PF05173">
    <property type="entry name" value="DapB_C"/>
    <property type="match status" value="1"/>
</dbReference>
<dbReference type="EMBL" id="NXLQ01000002">
    <property type="protein sequence ID" value="RDU67140.1"/>
    <property type="molecule type" value="Genomic_DNA"/>
</dbReference>